<name>A0ABT7BVA5_9CYAN</name>
<evidence type="ECO:0000259" key="4">
    <source>
        <dbReference type="Pfam" id="PF07176"/>
    </source>
</evidence>
<gene>
    <name evidence="5" type="ORF">PMH09_07920</name>
</gene>
<evidence type="ECO:0000256" key="1">
    <source>
        <dbReference type="ARBA" id="ARBA00022801"/>
    </source>
</evidence>
<organism evidence="5 6">
    <name type="scientific">Roseofilum casamattae BLCC-M143</name>
    <dbReference type="NCBI Taxonomy" id="3022442"/>
    <lineage>
        <taxon>Bacteria</taxon>
        <taxon>Bacillati</taxon>
        <taxon>Cyanobacteriota</taxon>
        <taxon>Cyanophyceae</taxon>
        <taxon>Desertifilales</taxon>
        <taxon>Desertifilaceae</taxon>
        <taxon>Roseofilum</taxon>
        <taxon>Roseofilum casamattae</taxon>
    </lineage>
</organism>
<sequence length="556" mass="61384">MRAIFSAILSVRGFGLSIAAIALWGSCNQPGVAAEAINIRLGRLQTTITLAELEEFGKTGELSPALQPYRRALTPQVRYLLHSRLPIDPEIGDRILGNILQSPLSLEIYQNLAPIFPHSRLDYLQTAVSTALSDGNFTVLSILEAYPGKTIAVNATAALSFALQFNGDYWRSRILEPLLMSQERRETAEIEELPPTVVPTAIDPSQPGYERVQKTTLMLQDGKRERSIPVDLYWSNYSVSSGPLVIISHGFGSDRFYFAYLASHLASYGLTVAAIEHPGSNVNWLIQESTVKQMATLVPPEEFINRPQDISFLLDRLAEVNNNAGPLQGKLNTNRVSLIGHSLGGYTAFALAGARLDLASLRQFCRDRPALGRSPADWLQCAAADLPVTPQSLQDERIVQAIVISPLVGRLFGKNGITGVKIPTLILANTNDAVTPALEHQIRPFAQLQGSKYLLAAIGAPHLSVGNRKSPHPASPQFVPLKQVLQGLSLAFIKQLTSEKDRYRDFLSPAYTQSFSTEQLPLHFYQSSLQHWWKPIDLRRLLPSFLSPQTRKKPML</sequence>
<dbReference type="Pfam" id="PF07176">
    <property type="entry name" value="DUF1400"/>
    <property type="match status" value="1"/>
</dbReference>
<keyword evidence="1 5" id="KW-0378">Hydrolase</keyword>
<dbReference type="Proteomes" id="UP001232992">
    <property type="component" value="Unassembled WGS sequence"/>
</dbReference>
<dbReference type="SUPFAM" id="SSF53474">
    <property type="entry name" value="alpha/beta-Hydrolases"/>
    <property type="match status" value="1"/>
</dbReference>
<reference evidence="5 6" key="1">
    <citation type="submission" date="2023-01" db="EMBL/GenBank/DDBJ databases">
        <title>Novel diversity within Roseofilum (Cyanobacteria; Desertifilaceae) from marine benthic mats with descriptions of four novel species.</title>
        <authorList>
            <person name="Wang Y."/>
            <person name="Berthold D.E."/>
            <person name="Hu J."/>
            <person name="Lefler F.W."/>
            <person name="Laughinghouse H.D. IV."/>
        </authorList>
    </citation>
    <scope>NUCLEOTIDE SEQUENCE [LARGE SCALE GENOMIC DNA]</scope>
    <source>
        <strain evidence="5 6">BLCC-M143</strain>
    </source>
</reference>
<dbReference type="RefSeq" id="WP_283757774.1">
    <property type="nucleotide sequence ID" value="NZ_JAQOSQ010000006.1"/>
</dbReference>
<dbReference type="Gene3D" id="3.40.50.1820">
    <property type="entry name" value="alpha/beta hydrolase"/>
    <property type="match status" value="1"/>
</dbReference>
<evidence type="ECO:0000256" key="2">
    <source>
        <dbReference type="ARBA" id="ARBA00022963"/>
    </source>
</evidence>
<keyword evidence="3" id="KW-0443">Lipid metabolism</keyword>
<feature type="domain" description="DUF1400" evidence="4">
    <location>
        <begin position="33"/>
        <end position="154"/>
    </location>
</feature>
<dbReference type="GO" id="GO:0016787">
    <property type="term" value="F:hydrolase activity"/>
    <property type="evidence" value="ECO:0007669"/>
    <property type="project" value="UniProtKB-KW"/>
</dbReference>
<evidence type="ECO:0000313" key="5">
    <source>
        <dbReference type="EMBL" id="MDJ1183119.1"/>
    </source>
</evidence>
<dbReference type="EMBL" id="JAQOSQ010000006">
    <property type="protein sequence ID" value="MDJ1183119.1"/>
    <property type="molecule type" value="Genomic_DNA"/>
</dbReference>
<dbReference type="InterPro" id="IPR010802">
    <property type="entry name" value="DUF1400"/>
</dbReference>
<dbReference type="Pfam" id="PF03403">
    <property type="entry name" value="PAF-AH_p_II"/>
    <property type="match status" value="1"/>
</dbReference>
<dbReference type="InterPro" id="IPR029058">
    <property type="entry name" value="AB_hydrolase_fold"/>
</dbReference>
<evidence type="ECO:0000313" key="6">
    <source>
        <dbReference type="Proteomes" id="UP001232992"/>
    </source>
</evidence>
<keyword evidence="6" id="KW-1185">Reference proteome</keyword>
<proteinExistence type="predicted"/>
<comment type="caution">
    <text evidence="5">The sequence shown here is derived from an EMBL/GenBank/DDBJ whole genome shotgun (WGS) entry which is preliminary data.</text>
</comment>
<keyword evidence="2" id="KW-0442">Lipid degradation</keyword>
<dbReference type="PANTHER" id="PTHR10272">
    <property type="entry name" value="PLATELET-ACTIVATING FACTOR ACETYLHYDROLASE"/>
    <property type="match status" value="1"/>
</dbReference>
<protein>
    <submittedName>
        <fullName evidence="5">Alpha/beta hydrolase</fullName>
    </submittedName>
</protein>
<dbReference type="PROSITE" id="PS51257">
    <property type="entry name" value="PROKAR_LIPOPROTEIN"/>
    <property type="match status" value="1"/>
</dbReference>
<dbReference type="PANTHER" id="PTHR10272:SF13">
    <property type="entry name" value="POLY(ETHYLENE TEREPHTHALATE) HYDROLASE"/>
    <property type="match status" value="1"/>
</dbReference>
<evidence type="ECO:0000256" key="3">
    <source>
        <dbReference type="ARBA" id="ARBA00023098"/>
    </source>
</evidence>
<accession>A0ABT7BVA5</accession>